<dbReference type="EMBL" id="UGSO01000001">
    <property type="protein sequence ID" value="SUB15860.1"/>
    <property type="molecule type" value="Genomic_DNA"/>
</dbReference>
<dbReference type="RefSeq" id="WP_073970666.1">
    <property type="nucleotide sequence ID" value="NZ_CP077366.1"/>
</dbReference>
<dbReference type="GO" id="GO:0008616">
    <property type="term" value="P:tRNA queuosine(34) biosynthetic process"/>
    <property type="evidence" value="ECO:0007669"/>
    <property type="project" value="UniProtKB-KW"/>
</dbReference>
<dbReference type="AlphaFoldDB" id="A0A379AF52"/>
<evidence type="ECO:0000313" key="12">
    <source>
        <dbReference type="Proteomes" id="UP000254640"/>
    </source>
</evidence>
<keyword evidence="12" id="KW-1185">Reference proteome</keyword>
<comment type="pathway">
    <text evidence="1">Purine metabolism; 7-cyano-7-deazaguanine biosynthesis.</text>
</comment>
<keyword evidence="5" id="KW-0671">Queuosine biosynthesis</keyword>
<keyword evidence="3" id="KW-0479">Metal-binding</keyword>
<dbReference type="PANTHER" id="PTHR42914:SF1">
    <property type="entry name" value="7-CYANO-7-DEAZAGUANINE SYNTHASE"/>
    <property type="match status" value="1"/>
</dbReference>
<comment type="catalytic activity">
    <reaction evidence="10">
        <text>7-carboxy-7-carbaguanine + NH4(+) + 2 ATP = 7-cyano-7-carbaguanine + 2 AMP + 2 diphosphate + 2 H(+)</text>
        <dbReference type="Rhea" id="RHEA:27982"/>
        <dbReference type="ChEBI" id="CHEBI:15378"/>
        <dbReference type="ChEBI" id="CHEBI:28938"/>
        <dbReference type="ChEBI" id="CHEBI:30616"/>
        <dbReference type="ChEBI" id="CHEBI:33019"/>
        <dbReference type="ChEBI" id="CHEBI:45075"/>
        <dbReference type="ChEBI" id="CHEBI:61036"/>
        <dbReference type="ChEBI" id="CHEBI:456215"/>
        <dbReference type="EC" id="6.3.4.20"/>
    </reaction>
</comment>
<dbReference type="Gene3D" id="3.40.50.620">
    <property type="entry name" value="HUPs"/>
    <property type="match status" value="1"/>
</dbReference>
<dbReference type="InterPro" id="IPR018317">
    <property type="entry name" value="QueC"/>
</dbReference>
<comment type="similarity">
    <text evidence="8">Belongs to the QueC family.</text>
</comment>
<evidence type="ECO:0000256" key="2">
    <source>
        <dbReference type="ARBA" id="ARBA00022598"/>
    </source>
</evidence>
<dbReference type="Proteomes" id="UP000254640">
    <property type="component" value="Unassembled WGS sequence"/>
</dbReference>
<evidence type="ECO:0000256" key="9">
    <source>
        <dbReference type="ARBA" id="ARBA00039149"/>
    </source>
</evidence>
<dbReference type="Pfam" id="PF06508">
    <property type="entry name" value="QueC"/>
    <property type="match status" value="1"/>
</dbReference>
<keyword evidence="6" id="KW-0862">Zinc</keyword>
<keyword evidence="7" id="KW-0067">ATP-binding</keyword>
<proteinExistence type="inferred from homology"/>
<reference evidence="11 12" key="1">
    <citation type="submission" date="2018-06" db="EMBL/GenBank/DDBJ databases">
        <authorList>
            <consortium name="Pathogen Informatics"/>
            <person name="Doyle S."/>
        </authorList>
    </citation>
    <scope>NUCLEOTIDE SEQUENCE [LARGE SCALE GENOMIC DNA]</scope>
    <source>
        <strain evidence="11 12">NCTC9381</strain>
    </source>
</reference>
<keyword evidence="2" id="KW-0436">Ligase</keyword>
<protein>
    <recommendedName>
        <fullName evidence="9">7-cyano-7-deazaguanine synthase</fullName>
        <ecNumber evidence="9">6.3.4.20</ecNumber>
    </recommendedName>
</protein>
<evidence type="ECO:0000256" key="3">
    <source>
        <dbReference type="ARBA" id="ARBA00022723"/>
    </source>
</evidence>
<evidence type="ECO:0000256" key="7">
    <source>
        <dbReference type="ARBA" id="ARBA00022840"/>
    </source>
</evidence>
<evidence type="ECO:0000256" key="6">
    <source>
        <dbReference type="ARBA" id="ARBA00022833"/>
    </source>
</evidence>
<dbReference type="InterPro" id="IPR014729">
    <property type="entry name" value="Rossmann-like_a/b/a_fold"/>
</dbReference>
<evidence type="ECO:0000256" key="8">
    <source>
        <dbReference type="ARBA" id="ARBA00037993"/>
    </source>
</evidence>
<sequence>MHKRTGLILSGGMDSLTIAWWKKPEVAFTVDYGQKAANAEIQASSQICKILNIEHHILRVDCSSLGSGDMAGKASDKNAPETDWWPYRNQMLVTLIAMKAIGQDVDKLLIGTVCSDSNHKDGTLEFIKLMSNLLAFQEGHLILEAPAIGMTTHELITKSNIPHGYLLWAHSCHTSNIPCGKCRGCNKFHNVIHELNIL</sequence>
<evidence type="ECO:0000256" key="4">
    <source>
        <dbReference type="ARBA" id="ARBA00022741"/>
    </source>
</evidence>
<organism evidence="11 12">
    <name type="scientific">Enterobacter agglomerans</name>
    <name type="common">Erwinia herbicola</name>
    <name type="synonym">Pantoea agglomerans</name>
    <dbReference type="NCBI Taxonomy" id="549"/>
    <lineage>
        <taxon>Bacteria</taxon>
        <taxon>Pseudomonadati</taxon>
        <taxon>Pseudomonadota</taxon>
        <taxon>Gammaproteobacteria</taxon>
        <taxon>Enterobacterales</taxon>
        <taxon>Erwiniaceae</taxon>
        <taxon>Pantoea</taxon>
        <taxon>Pantoea agglomerans group</taxon>
    </lineage>
</organism>
<evidence type="ECO:0000256" key="1">
    <source>
        <dbReference type="ARBA" id="ARBA00005061"/>
    </source>
</evidence>
<evidence type="ECO:0000256" key="10">
    <source>
        <dbReference type="ARBA" id="ARBA00047890"/>
    </source>
</evidence>
<gene>
    <name evidence="11" type="ORF">NCTC9381_01754</name>
</gene>
<dbReference type="GO" id="GO:0005524">
    <property type="term" value="F:ATP binding"/>
    <property type="evidence" value="ECO:0007669"/>
    <property type="project" value="UniProtKB-KW"/>
</dbReference>
<accession>A0A379AF52</accession>
<dbReference type="GO" id="GO:0046872">
    <property type="term" value="F:metal ion binding"/>
    <property type="evidence" value="ECO:0007669"/>
    <property type="project" value="UniProtKB-KW"/>
</dbReference>
<keyword evidence="4" id="KW-0547">Nucleotide-binding</keyword>
<dbReference type="GeneID" id="66825228"/>
<dbReference type="EC" id="6.3.4.20" evidence="9"/>
<evidence type="ECO:0000256" key="5">
    <source>
        <dbReference type="ARBA" id="ARBA00022785"/>
    </source>
</evidence>
<evidence type="ECO:0000313" key="11">
    <source>
        <dbReference type="EMBL" id="SUB15860.1"/>
    </source>
</evidence>
<dbReference type="SUPFAM" id="SSF52402">
    <property type="entry name" value="Adenine nucleotide alpha hydrolases-like"/>
    <property type="match status" value="1"/>
</dbReference>
<dbReference type="GO" id="GO:0016874">
    <property type="term" value="F:ligase activity"/>
    <property type="evidence" value="ECO:0007669"/>
    <property type="project" value="UniProtKB-KW"/>
</dbReference>
<dbReference type="PANTHER" id="PTHR42914">
    <property type="entry name" value="7-CYANO-7-DEAZAGUANINE SYNTHASE"/>
    <property type="match status" value="1"/>
</dbReference>
<name>A0A379AF52_ENTAG</name>